<feature type="region of interest" description="Disordered" evidence="1">
    <location>
        <begin position="1"/>
        <end position="31"/>
    </location>
</feature>
<dbReference type="AlphaFoldDB" id="A0A7L9J1U0"/>
<proteinExistence type="predicted"/>
<dbReference type="EMBL" id="CP062789">
    <property type="protein sequence ID" value="QOK23591.1"/>
    <property type="molecule type" value="Genomic_DNA"/>
</dbReference>
<sequence>MTDTMPEQSEAVRRDDEGGQPTPTREGPLDRHRRVLAAAEDWDFVISHRILRSLGVSRQQAARQVLAGRWTRCGTQTFAVHTGPLGFRARCWRGVWETGARIAAVDGVSSLQLAGLKGWDEEDIFVSVVHRHDRKHRDGVRVRKLARRVPNEVISSGVPRTRPAVAAIRSAHWAVSDRAAATLLAMAVQQRLVTPEQLVQAQQVVKGRTRRAFIKQIVSDIAAGAHSLNELDFAAACRVRGLPEPTRQAVREGPRGRVYLDVLFEEYGLVVEIDGAGHLWGLNGVADALRANQVVIDGDRVLRINVLGWRLDADAFMDQVTAALRSEWALDNLARRRASLEVPSDEVGPTG</sequence>
<dbReference type="Proteomes" id="UP000593998">
    <property type="component" value="Chromosome"/>
</dbReference>
<evidence type="ECO:0000256" key="1">
    <source>
        <dbReference type="SAM" id="MobiDB-lite"/>
    </source>
</evidence>
<evidence type="ECO:0000313" key="3">
    <source>
        <dbReference type="Proteomes" id="UP000593998"/>
    </source>
</evidence>
<name>A0A7L9J1U0_9MICO</name>
<organism evidence="2 3">
    <name type="scientific">Janibacter indicus</name>
    <dbReference type="NCBI Taxonomy" id="857417"/>
    <lineage>
        <taxon>Bacteria</taxon>
        <taxon>Bacillati</taxon>
        <taxon>Actinomycetota</taxon>
        <taxon>Actinomycetes</taxon>
        <taxon>Micrococcales</taxon>
        <taxon>Intrasporangiaceae</taxon>
        <taxon>Janibacter</taxon>
    </lineage>
</organism>
<accession>A0A7L9J1U0</accession>
<reference evidence="2 3" key="1">
    <citation type="submission" date="2020-10" db="EMBL/GenBank/DDBJ databases">
        <title>Janibacter indicus TT2 genome sequence.</title>
        <authorList>
            <person name="Lee K."/>
            <person name="Ganzorig M."/>
        </authorList>
    </citation>
    <scope>NUCLEOTIDE SEQUENCE [LARGE SCALE GENOMIC DNA]</scope>
    <source>
        <strain evidence="2 3">TT2</strain>
    </source>
</reference>
<dbReference type="RefSeq" id="WP_192911606.1">
    <property type="nucleotide sequence ID" value="NZ_CP062789.1"/>
</dbReference>
<evidence type="ECO:0000313" key="2">
    <source>
        <dbReference type="EMBL" id="QOK23591.1"/>
    </source>
</evidence>
<evidence type="ECO:0008006" key="4">
    <source>
        <dbReference type="Google" id="ProtNLM"/>
    </source>
</evidence>
<gene>
    <name evidence="2" type="ORF">IGS73_04085</name>
</gene>
<protein>
    <recommendedName>
        <fullName evidence="4">DUF559 domain-containing protein</fullName>
    </recommendedName>
</protein>